<evidence type="ECO:0000256" key="6">
    <source>
        <dbReference type="SAM" id="MobiDB-lite"/>
    </source>
</evidence>
<keyword evidence="7" id="KW-1133">Transmembrane helix</keyword>
<evidence type="ECO:0000256" key="1">
    <source>
        <dbReference type="ARBA" id="ARBA00004162"/>
    </source>
</evidence>
<proteinExistence type="inferred from homology"/>
<evidence type="ECO:0000256" key="4">
    <source>
        <dbReference type="PROSITE-ProRule" id="PRU00285"/>
    </source>
</evidence>
<dbReference type="Pfam" id="PF00011">
    <property type="entry name" value="HSP20"/>
    <property type="match status" value="1"/>
</dbReference>
<gene>
    <name evidence="9" type="ORF">OLEA9_A004890</name>
</gene>
<feature type="compositionally biased region" description="Polar residues" evidence="6">
    <location>
        <begin position="117"/>
        <end position="142"/>
    </location>
</feature>
<comment type="similarity">
    <text evidence="4 5">Belongs to the small heat shock protein (HSP20) family.</text>
</comment>
<evidence type="ECO:0000256" key="3">
    <source>
        <dbReference type="ARBA" id="ARBA00022821"/>
    </source>
</evidence>
<dbReference type="PROSITE" id="PS01031">
    <property type="entry name" value="SHSP"/>
    <property type="match status" value="1"/>
</dbReference>
<dbReference type="Gene3D" id="2.60.40.790">
    <property type="match status" value="1"/>
</dbReference>
<dbReference type="InterPro" id="IPR008978">
    <property type="entry name" value="HSP20-like_chaperone"/>
</dbReference>
<keyword evidence="2" id="KW-1003">Cell membrane</keyword>
<dbReference type="EMBL" id="CACTIH010002071">
    <property type="protein sequence ID" value="CAA2972837.1"/>
    <property type="molecule type" value="Genomic_DNA"/>
</dbReference>
<dbReference type="PANTHER" id="PTHR43670:SF114">
    <property type="entry name" value="OS05G0592000 PROTEIN"/>
    <property type="match status" value="1"/>
</dbReference>
<evidence type="ECO:0000313" key="10">
    <source>
        <dbReference type="Proteomes" id="UP000594638"/>
    </source>
</evidence>
<name>A0A8S0R333_OLEEU</name>
<dbReference type="CDD" id="cd06464">
    <property type="entry name" value="ACD_sHsps-like"/>
    <property type="match status" value="1"/>
</dbReference>
<evidence type="ECO:0000256" key="2">
    <source>
        <dbReference type="ARBA" id="ARBA00022475"/>
    </source>
</evidence>
<evidence type="ECO:0000313" key="9">
    <source>
        <dbReference type="EMBL" id="CAA2972837.1"/>
    </source>
</evidence>
<protein>
    <submittedName>
        <fullName evidence="9">Inactive RESTRICTED TEV MOVEMENT 2-like</fullName>
    </submittedName>
</protein>
<dbReference type="Gramene" id="OE9A004890T1">
    <property type="protein sequence ID" value="OE9A004890C1"/>
    <property type="gene ID" value="OE9A004890"/>
</dbReference>
<evidence type="ECO:0000256" key="5">
    <source>
        <dbReference type="RuleBase" id="RU003616"/>
    </source>
</evidence>
<keyword evidence="7" id="KW-0472">Membrane</keyword>
<reference evidence="9 10" key="1">
    <citation type="submission" date="2019-12" db="EMBL/GenBank/DDBJ databases">
        <authorList>
            <person name="Alioto T."/>
            <person name="Alioto T."/>
            <person name="Gomez Garrido J."/>
        </authorList>
    </citation>
    <scope>NUCLEOTIDE SEQUENCE [LARGE SCALE GENOMIC DNA]</scope>
</reference>
<feature type="transmembrane region" description="Helical" evidence="7">
    <location>
        <begin position="149"/>
        <end position="176"/>
    </location>
</feature>
<comment type="caution">
    <text evidence="9">The sequence shown here is derived from an EMBL/GenBank/DDBJ whole genome shotgun (WGS) entry which is preliminary data.</text>
</comment>
<evidence type="ECO:0000256" key="7">
    <source>
        <dbReference type="SAM" id="Phobius"/>
    </source>
</evidence>
<comment type="subcellular location">
    <subcellularLocation>
        <location evidence="1">Cell membrane</location>
        <topology evidence="1">Single-pass membrane protein</topology>
    </subcellularLocation>
</comment>
<sequence length="187" mass="21197">MEAKPADTFIEEFEPFCKWERKDDRDVLEIHLREFKKEQLKVQISNLRILKISGERPLGGSKKSRFYKEVPIPKDFDTTAIRAKFVNGCLYIVMPKKTSLSEKKEEAESPHEDQTKEQPQNGSGQKSCKQETSAPVESAETTPAVSERAVWPTLLTLGEVVVSLAALAGLIAYVVYMYRFMVPQGNE</sequence>
<dbReference type="SUPFAM" id="SSF49764">
    <property type="entry name" value="HSP20-like chaperones"/>
    <property type="match status" value="1"/>
</dbReference>
<keyword evidence="10" id="KW-1185">Reference proteome</keyword>
<dbReference type="InterPro" id="IPR002068">
    <property type="entry name" value="A-crystallin/Hsp20_dom"/>
</dbReference>
<dbReference type="OrthoDB" id="1431247at2759"/>
<evidence type="ECO:0000259" key="8">
    <source>
        <dbReference type="PROSITE" id="PS01031"/>
    </source>
</evidence>
<keyword evidence="7" id="KW-0812">Transmembrane</keyword>
<feature type="domain" description="SHSP" evidence="8">
    <location>
        <begin position="7"/>
        <end position="112"/>
    </location>
</feature>
<dbReference type="GO" id="GO:0034605">
    <property type="term" value="P:cellular response to heat"/>
    <property type="evidence" value="ECO:0007669"/>
    <property type="project" value="TreeGrafter"/>
</dbReference>
<dbReference type="Proteomes" id="UP000594638">
    <property type="component" value="Unassembled WGS sequence"/>
</dbReference>
<dbReference type="AlphaFoldDB" id="A0A8S0R333"/>
<dbReference type="GO" id="GO:0006952">
    <property type="term" value="P:defense response"/>
    <property type="evidence" value="ECO:0007669"/>
    <property type="project" value="UniProtKB-KW"/>
</dbReference>
<feature type="region of interest" description="Disordered" evidence="6">
    <location>
        <begin position="99"/>
        <end position="142"/>
    </location>
</feature>
<accession>A0A8S0R333</accession>
<feature type="compositionally biased region" description="Basic and acidic residues" evidence="6">
    <location>
        <begin position="99"/>
        <end position="116"/>
    </location>
</feature>
<keyword evidence="3" id="KW-0611">Plant defense</keyword>
<dbReference type="GO" id="GO:0005886">
    <property type="term" value="C:plasma membrane"/>
    <property type="evidence" value="ECO:0007669"/>
    <property type="project" value="UniProtKB-SubCell"/>
</dbReference>
<organism evidence="9 10">
    <name type="scientific">Olea europaea subsp. europaea</name>
    <dbReference type="NCBI Taxonomy" id="158383"/>
    <lineage>
        <taxon>Eukaryota</taxon>
        <taxon>Viridiplantae</taxon>
        <taxon>Streptophyta</taxon>
        <taxon>Embryophyta</taxon>
        <taxon>Tracheophyta</taxon>
        <taxon>Spermatophyta</taxon>
        <taxon>Magnoliopsida</taxon>
        <taxon>eudicotyledons</taxon>
        <taxon>Gunneridae</taxon>
        <taxon>Pentapetalae</taxon>
        <taxon>asterids</taxon>
        <taxon>lamiids</taxon>
        <taxon>Lamiales</taxon>
        <taxon>Oleaceae</taxon>
        <taxon>Oleeae</taxon>
        <taxon>Olea</taxon>
    </lineage>
</organism>
<dbReference type="PANTHER" id="PTHR43670">
    <property type="entry name" value="HEAT SHOCK PROTEIN 26"/>
    <property type="match status" value="1"/>
</dbReference>